<accession>A0A195EV55</accession>
<evidence type="ECO:0000313" key="2">
    <source>
        <dbReference type="Proteomes" id="UP000078541"/>
    </source>
</evidence>
<dbReference type="EMBL" id="KQ981954">
    <property type="protein sequence ID" value="KYN32145.1"/>
    <property type="molecule type" value="Genomic_DNA"/>
</dbReference>
<protein>
    <submittedName>
        <fullName evidence="1">Uncharacterized protein</fullName>
    </submittedName>
</protein>
<evidence type="ECO:0000313" key="1">
    <source>
        <dbReference type="EMBL" id="KYN32145.1"/>
    </source>
</evidence>
<keyword evidence="2" id="KW-1185">Reference proteome</keyword>
<proteinExistence type="predicted"/>
<sequence length="260" mass="30327">MSSFILSHDLQLMMLEIGVENLFVPWTTEFDKVILKKTIVMFRMLDNDWTSLSPNRRDSRPYQGSNYENEKFYGGSSVVFSVPMDFFEKEANGVDVQLYVRKEVCKYFEMVSRQRIGFVAISVDNLLNSIAKQIRERNELTEHLSDFYKRQIISRSMMGTYTLLDENFRNTAATISLYIRISYLGKCLITEITRVKSIREEFYIRGDLNEKQPYFSRQLTSKELQSGSWDDDGSLRVLPGRLTCRCEELVKKEAADLVSN</sequence>
<reference evidence="1 2" key="1">
    <citation type="submission" date="2016-03" db="EMBL/GenBank/DDBJ databases">
        <title>Trachymyrmex septentrionalis WGS genome.</title>
        <authorList>
            <person name="Nygaard S."/>
            <person name="Hu H."/>
            <person name="Boomsma J."/>
            <person name="Zhang G."/>
        </authorList>
    </citation>
    <scope>NUCLEOTIDE SEQUENCE [LARGE SCALE GENOMIC DNA]</scope>
    <source>
        <strain evidence="1">Tsep2-gDNA-1</strain>
        <tissue evidence="1">Whole body</tissue>
    </source>
</reference>
<dbReference type="Proteomes" id="UP000078541">
    <property type="component" value="Unassembled WGS sequence"/>
</dbReference>
<dbReference type="Pfam" id="PF14924">
    <property type="entry name" value="MAP10_N"/>
    <property type="match status" value="1"/>
</dbReference>
<gene>
    <name evidence="1" type="ORF">ALC56_13523</name>
</gene>
<organism evidence="1 2">
    <name type="scientific">Trachymyrmex septentrionalis</name>
    <dbReference type="NCBI Taxonomy" id="34720"/>
    <lineage>
        <taxon>Eukaryota</taxon>
        <taxon>Metazoa</taxon>
        <taxon>Ecdysozoa</taxon>
        <taxon>Arthropoda</taxon>
        <taxon>Hexapoda</taxon>
        <taxon>Insecta</taxon>
        <taxon>Pterygota</taxon>
        <taxon>Neoptera</taxon>
        <taxon>Endopterygota</taxon>
        <taxon>Hymenoptera</taxon>
        <taxon>Apocrita</taxon>
        <taxon>Aculeata</taxon>
        <taxon>Formicoidea</taxon>
        <taxon>Formicidae</taxon>
        <taxon>Myrmicinae</taxon>
        <taxon>Trachymyrmex</taxon>
    </lineage>
</organism>
<name>A0A195EV55_9HYME</name>
<dbReference type="AlphaFoldDB" id="A0A195EV55"/>